<feature type="domain" description="HTH merR-type" evidence="5">
    <location>
        <begin position="1"/>
        <end position="69"/>
    </location>
</feature>
<reference evidence="7" key="1">
    <citation type="journal article" date="2019" name="Int. J. Syst. Evol. Microbiol.">
        <title>The Global Catalogue of Microorganisms (GCM) 10K type strain sequencing project: providing services to taxonomists for standard genome sequencing and annotation.</title>
        <authorList>
            <consortium name="The Broad Institute Genomics Platform"/>
            <consortium name="The Broad Institute Genome Sequencing Center for Infectious Disease"/>
            <person name="Wu L."/>
            <person name="Ma J."/>
        </authorList>
    </citation>
    <scope>NUCLEOTIDE SEQUENCE [LARGE SCALE GENOMIC DNA]</scope>
    <source>
        <strain evidence="7">JCM 3369</strain>
    </source>
</reference>
<keyword evidence="1" id="KW-0805">Transcription regulation</keyword>
<evidence type="ECO:0000256" key="2">
    <source>
        <dbReference type="ARBA" id="ARBA00023125"/>
    </source>
</evidence>
<dbReference type="InterPro" id="IPR000551">
    <property type="entry name" value="MerR-type_HTH_dom"/>
</dbReference>
<dbReference type="RefSeq" id="WP_241684200.1">
    <property type="nucleotide sequence ID" value="NZ_JBHSXS010000064.1"/>
</dbReference>
<comment type="caution">
    <text evidence="6">The sequence shown here is derived from an EMBL/GenBank/DDBJ whole genome shotgun (WGS) entry which is preliminary data.</text>
</comment>
<dbReference type="InterPro" id="IPR047057">
    <property type="entry name" value="MerR_fam"/>
</dbReference>
<dbReference type="PRINTS" id="PR00040">
    <property type="entry name" value="HTHMERR"/>
</dbReference>
<sequence>MMRIGEVARYAGVTPRALRYYEQQGLVRAARDRNGYRVYDPETVHLVRNVARLLRAGLSSEDVLSFGDCLRREHMDLGAGPECAPLLDVYAERLAMLDRRIEALAGLRDRLAAEMDRVRGRLGGPGAGAPAGQQAPSSPDRADFSDESTVSP</sequence>
<accession>A0ABW2CZT5</accession>
<dbReference type="PROSITE" id="PS50937">
    <property type="entry name" value="HTH_MERR_2"/>
    <property type="match status" value="1"/>
</dbReference>
<dbReference type="SMART" id="SM00422">
    <property type="entry name" value="HTH_MERR"/>
    <property type="match status" value="1"/>
</dbReference>
<dbReference type="Proteomes" id="UP001596380">
    <property type="component" value="Unassembled WGS sequence"/>
</dbReference>
<name>A0ABW2CZT5_9ACTN</name>
<feature type="compositionally biased region" description="Low complexity" evidence="4">
    <location>
        <begin position="130"/>
        <end position="139"/>
    </location>
</feature>
<dbReference type="PANTHER" id="PTHR30204:SF94">
    <property type="entry name" value="HEAVY METAL-DEPENDENT TRANSCRIPTIONAL REGULATOR HI_0293-RELATED"/>
    <property type="match status" value="1"/>
</dbReference>
<keyword evidence="3" id="KW-0804">Transcription</keyword>
<evidence type="ECO:0000256" key="4">
    <source>
        <dbReference type="SAM" id="MobiDB-lite"/>
    </source>
</evidence>
<dbReference type="InterPro" id="IPR009061">
    <property type="entry name" value="DNA-bd_dom_put_sf"/>
</dbReference>
<keyword evidence="2" id="KW-0238">DNA-binding</keyword>
<dbReference type="Pfam" id="PF13411">
    <property type="entry name" value="MerR_1"/>
    <property type="match status" value="1"/>
</dbReference>
<protein>
    <submittedName>
        <fullName evidence="6">MerR family transcriptional regulator</fullName>
    </submittedName>
</protein>
<proteinExistence type="predicted"/>
<evidence type="ECO:0000256" key="1">
    <source>
        <dbReference type="ARBA" id="ARBA00023015"/>
    </source>
</evidence>
<dbReference type="PANTHER" id="PTHR30204">
    <property type="entry name" value="REDOX-CYCLING DRUG-SENSING TRANSCRIPTIONAL ACTIVATOR SOXR"/>
    <property type="match status" value="1"/>
</dbReference>
<dbReference type="EMBL" id="JBHSXS010000064">
    <property type="protein sequence ID" value="MFC6886962.1"/>
    <property type="molecule type" value="Genomic_DNA"/>
</dbReference>
<evidence type="ECO:0000313" key="6">
    <source>
        <dbReference type="EMBL" id="MFC6886962.1"/>
    </source>
</evidence>
<evidence type="ECO:0000313" key="7">
    <source>
        <dbReference type="Proteomes" id="UP001596380"/>
    </source>
</evidence>
<organism evidence="6 7">
    <name type="scientific">Actinomadura yumaensis</name>
    <dbReference type="NCBI Taxonomy" id="111807"/>
    <lineage>
        <taxon>Bacteria</taxon>
        <taxon>Bacillati</taxon>
        <taxon>Actinomycetota</taxon>
        <taxon>Actinomycetes</taxon>
        <taxon>Streptosporangiales</taxon>
        <taxon>Thermomonosporaceae</taxon>
        <taxon>Actinomadura</taxon>
    </lineage>
</organism>
<gene>
    <name evidence="6" type="ORF">ACFQKB_44860</name>
</gene>
<dbReference type="Gene3D" id="1.10.1660.10">
    <property type="match status" value="1"/>
</dbReference>
<evidence type="ECO:0000256" key="3">
    <source>
        <dbReference type="ARBA" id="ARBA00023163"/>
    </source>
</evidence>
<evidence type="ECO:0000259" key="5">
    <source>
        <dbReference type="PROSITE" id="PS50937"/>
    </source>
</evidence>
<keyword evidence="7" id="KW-1185">Reference proteome</keyword>
<dbReference type="SUPFAM" id="SSF46955">
    <property type="entry name" value="Putative DNA-binding domain"/>
    <property type="match status" value="1"/>
</dbReference>
<dbReference type="PROSITE" id="PS00552">
    <property type="entry name" value="HTH_MERR_1"/>
    <property type="match status" value="1"/>
</dbReference>
<feature type="region of interest" description="Disordered" evidence="4">
    <location>
        <begin position="118"/>
        <end position="152"/>
    </location>
</feature>